<evidence type="ECO:0000313" key="3">
    <source>
        <dbReference type="Proteomes" id="UP000001350"/>
    </source>
</evidence>
<sequence>MVDLTILIIAHNRKSFLLDAVISCLNQTVSKKRYEIIVVKNFTDE</sequence>
<gene>
    <name evidence="2" type="ordered locus">M1425_0621</name>
</gene>
<proteinExistence type="predicted"/>
<dbReference type="CDD" id="cd00761">
    <property type="entry name" value="Glyco_tranf_GTA_type"/>
    <property type="match status" value="1"/>
</dbReference>
<evidence type="ECO:0000259" key="1">
    <source>
        <dbReference type="Pfam" id="PF00535"/>
    </source>
</evidence>
<feature type="domain" description="Glycosyltransferase 2-like" evidence="1">
    <location>
        <begin position="5"/>
        <end position="42"/>
    </location>
</feature>
<dbReference type="KEGG" id="sia:M1425_0621"/>
<dbReference type="Pfam" id="PF00535">
    <property type="entry name" value="Glycos_transf_2"/>
    <property type="match status" value="1"/>
</dbReference>
<protein>
    <submittedName>
        <fullName evidence="2">Glycosyltransferase</fullName>
    </submittedName>
</protein>
<dbReference type="InterPro" id="IPR029044">
    <property type="entry name" value="Nucleotide-diphossugar_trans"/>
</dbReference>
<name>C3MVL1_SACI4</name>
<dbReference type="EMBL" id="CP001400">
    <property type="protein sequence ID" value="ACP37448.1"/>
    <property type="molecule type" value="Genomic_DNA"/>
</dbReference>
<dbReference type="GeneID" id="84057521"/>
<dbReference type="HOGENOM" id="CLU_3194673_0_0_2"/>
<dbReference type="RefSeq" id="WP_012710722.1">
    <property type="nucleotide sequence ID" value="NC_012588.1"/>
</dbReference>
<dbReference type="Proteomes" id="UP000001350">
    <property type="component" value="Chromosome"/>
</dbReference>
<organism evidence="2 3">
    <name type="scientific">Saccharolobus islandicus (strain M.14.25 / Kamchatka #1)</name>
    <name type="common">Sulfolobus islandicus</name>
    <dbReference type="NCBI Taxonomy" id="427317"/>
    <lineage>
        <taxon>Archaea</taxon>
        <taxon>Thermoproteota</taxon>
        <taxon>Thermoprotei</taxon>
        <taxon>Sulfolobales</taxon>
        <taxon>Sulfolobaceae</taxon>
        <taxon>Saccharolobus</taxon>
    </lineage>
</organism>
<dbReference type="SUPFAM" id="SSF53448">
    <property type="entry name" value="Nucleotide-diphospho-sugar transferases"/>
    <property type="match status" value="1"/>
</dbReference>
<dbReference type="InterPro" id="IPR001173">
    <property type="entry name" value="Glyco_trans_2-like"/>
</dbReference>
<reference evidence="2 3" key="1">
    <citation type="journal article" date="2009" name="Proc. Natl. Acad. Sci. U.S.A.">
        <title>Biogeography of the Sulfolobus islandicus pan-genome.</title>
        <authorList>
            <person name="Reno M.L."/>
            <person name="Held N.L."/>
            <person name="Fields C.J."/>
            <person name="Burke P.V."/>
            <person name="Whitaker R.J."/>
        </authorList>
    </citation>
    <scope>NUCLEOTIDE SEQUENCE [LARGE SCALE GENOMIC DNA]</scope>
    <source>
        <strain evidence="3">M.14.25 / Kamchatka #1</strain>
    </source>
</reference>
<accession>C3MVL1</accession>
<evidence type="ECO:0000313" key="2">
    <source>
        <dbReference type="EMBL" id="ACP37448.1"/>
    </source>
</evidence>
<dbReference type="AlphaFoldDB" id="C3MVL1"/>
<keyword evidence="2" id="KW-0808">Transferase</keyword>
<dbReference type="Gene3D" id="3.90.550.10">
    <property type="entry name" value="Spore Coat Polysaccharide Biosynthesis Protein SpsA, Chain A"/>
    <property type="match status" value="1"/>
</dbReference>
<dbReference type="GO" id="GO:0016740">
    <property type="term" value="F:transferase activity"/>
    <property type="evidence" value="ECO:0007669"/>
    <property type="project" value="UniProtKB-KW"/>
</dbReference>